<keyword evidence="4" id="KW-0560">Oxidoreductase</keyword>
<dbReference type="Gene3D" id="3.60.130.10">
    <property type="entry name" value="Clavaminate synthase-like"/>
    <property type="match status" value="1"/>
</dbReference>
<keyword evidence="3 7" id="KW-0223">Dioxygenase</keyword>
<dbReference type="Proteomes" id="UP000076400">
    <property type="component" value="Unassembled WGS sequence"/>
</dbReference>
<dbReference type="Pfam" id="PF02668">
    <property type="entry name" value="TauD"/>
    <property type="match status" value="1"/>
</dbReference>
<dbReference type="GO" id="GO:0005737">
    <property type="term" value="C:cytoplasm"/>
    <property type="evidence" value="ECO:0007669"/>
    <property type="project" value="TreeGrafter"/>
</dbReference>
<comment type="similarity">
    <text evidence="1">Belongs to the TfdA dioxygenase family.</text>
</comment>
<accession>A0A154W1N8</accession>
<dbReference type="InterPro" id="IPR051323">
    <property type="entry name" value="AtsK-like"/>
</dbReference>
<dbReference type="AlphaFoldDB" id="A0A154W1N8"/>
<dbReference type="OrthoDB" id="7346227at2"/>
<keyword evidence="5" id="KW-0408">Iron</keyword>
<dbReference type="SUPFAM" id="SSF51197">
    <property type="entry name" value="Clavaminate synthase-like"/>
    <property type="match status" value="1"/>
</dbReference>
<sequence length="290" mass="32812">MGVLQKTAFEYRRFDAPLGGEIVGIDLSRPLDDAAFARVHEAFLDAQVLVFRDQHALTPEQHIAFSRRFGELQIHVLKEFHLPGHPEILVVSNVVENGRKIGLGDAGRYWHSDLSYKAEPSLGSLLHAQELPQDDGDTLFANQYLAYETLPEDIKRQVTGLRATHSYTLRYDELRQKSDARNPLSTEQLAQVPTESHPVVRTHPETGRKALFVSEGFTGTIEGLPKPVSDSLLAYLFEHSTRESLIYRHKWRPGDLVFWDNRCIQHLAVGCPPGQRRTLYRTTVKGDVPV</sequence>
<organism evidence="7 8">
    <name type="scientific">Oceanibaculum pacificum</name>
    <dbReference type="NCBI Taxonomy" id="580166"/>
    <lineage>
        <taxon>Bacteria</taxon>
        <taxon>Pseudomonadati</taxon>
        <taxon>Pseudomonadota</taxon>
        <taxon>Alphaproteobacteria</taxon>
        <taxon>Rhodospirillales</taxon>
        <taxon>Oceanibaculaceae</taxon>
        <taxon>Oceanibaculum</taxon>
    </lineage>
</organism>
<comment type="caution">
    <text evidence="7">The sequence shown here is derived from an EMBL/GenBank/DDBJ whole genome shotgun (WGS) entry which is preliminary data.</text>
</comment>
<dbReference type="InterPro" id="IPR003819">
    <property type="entry name" value="TauD/TfdA-like"/>
</dbReference>
<dbReference type="GO" id="GO:0006790">
    <property type="term" value="P:sulfur compound metabolic process"/>
    <property type="evidence" value="ECO:0007669"/>
    <property type="project" value="TreeGrafter"/>
</dbReference>
<dbReference type="PANTHER" id="PTHR30468:SF1">
    <property type="entry name" value="ALPHA-KETOGLUTARATE-DEPENDENT SULFONATE DIOXYGENASE"/>
    <property type="match status" value="1"/>
</dbReference>
<dbReference type="PANTHER" id="PTHR30468">
    <property type="entry name" value="ALPHA-KETOGLUTARATE-DEPENDENT SULFONATE DIOXYGENASE"/>
    <property type="match status" value="1"/>
</dbReference>
<evidence type="ECO:0000256" key="3">
    <source>
        <dbReference type="ARBA" id="ARBA00022964"/>
    </source>
</evidence>
<protein>
    <submittedName>
        <fullName evidence="7">Taurine dioxygenase</fullName>
    </submittedName>
</protein>
<name>A0A154W1N8_9PROT</name>
<dbReference type="GO" id="GO:0000908">
    <property type="term" value="F:taurine dioxygenase activity"/>
    <property type="evidence" value="ECO:0007669"/>
    <property type="project" value="TreeGrafter"/>
</dbReference>
<evidence type="ECO:0000256" key="2">
    <source>
        <dbReference type="ARBA" id="ARBA00022723"/>
    </source>
</evidence>
<proteinExistence type="inferred from homology"/>
<dbReference type="EMBL" id="LPXN01000116">
    <property type="protein sequence ID" value="KZD07410.1"/>
    <property type="molecule type" value="Genomic_DNA"/>
</dbReference>
<dbReference type="RefSeq" id="WP_067557076.1">
    <property type="nucleotide sequence ID" value="NZ_LPXN01000116.1"/>
</dbReference>
<evidence type="ECO:0000313" key="8">
    <source>
        <dbReference type="Proteomes" id="UP000076400"/>
    </source>
</evidence>
<keyword evidence="8" id="KW-1185">Reference proteome</keyword>
<dbReference type="InterPro" id="IPR042098">
    <property type="entry name" value="TauD-like_sf"/>
</dbReference>
<evidence type="ECO:0000256" key="5">
    <source>
        <dbReference type="ARBA" id="ARBA00023004"/>
    </source>
</evidence>
<keyword evidence="2" id="KW-0479">Metal-binding</keyword>
<dbReference type="STRING" id="580166.AUP43_02500"/>
<reference evidence="7 8" key="1">
    <citation type="submission" date="2015-12" db="EMBL/GenBank/DDBJ databases">
        <title>Genome sequence of Oceanibaculum pacificum MCCC 1A02656.</title>
        <authorList>
            <person name="Lu L."/>
            <person name="Lai Q."/>
            <person name="Shao Z."/>
            <person name="Qian P."/>
        </authorList>
    </citation>
    <scope>NUCLEOTIDE SEQUENCE [LARGE SCALE GENOMIC DNA]</scope>
    <source>
        <strain evidence="7 8">MCCC 1A02656</strain>
    </source>
</reference>
<feature type="domain" description="TauD/TfdA-like" evidence="6">
    <location>
        <begin position="17"/>
        <end position="283"/>
    </location>
</feature>
<evidence type="ECO:0000259" key="6">
    <source>
        <dbReference type="Pfam" id="PF02668"/>
    </source>
</evidence>
<dbReference type="GO" id="GO:0046872">
    <property type="term" value="F:metal ion binding"/>
    <property type="evidence" value="ECO:0007669"/>
    <property type="project" value="UniProtKB-KW"/>
</dbReference>
<dbReference type="FunFam" id="3.60.130.10:FF:000007">
    <property type="entry name" value="Alpha-ketoglutarate-dependent taurine dioxygenase"/>
    <property type="match status" value="1"/>
</dbReference>
<evidence type="ECO:0000313" key="7">
    <source>
        <dbReference type="EMBL" id="KZD07410.1"/>
    </source>
</evidence>
<gene>
    <name evidence="7" type="ORF">AUP43_02500</name>
</gene>
<evidence type="ECO:0000256" key="1">
    <source>
        <dbReference type="ARBA" id="ARBA00005896"/>
    </source>
</evidence>
<evidence type="ECO:0000256" key="4">
    <source>
        <dbReference type="ARBA" id="ARBA00023002"/>
    </source>
</evidence>